<dbReference type="Gene3D" id="3.60.10.10">
    <property type="entry name" value="Endonuclease/exonuclease/phosphatase"/>
    <property type="match status" value="1"/>
</dbReference>
<evidence type="ECO:0000313" key="4">
    <source>
        <dbReference type="Proteomes" id="UP000029224"/>
    </source>
</evidence>
<dbReference type="EMBL" id="BBMT01000001">
    <property type="protein sequence ID" value="GAL32384.1"/>
    <property type="molecule type" value="Genomic_DNA"/>
</dbReference>
<feature type="region of interest" description="Disordered" evidence="1">
    <location>
        <begin position="244"/>
        <end position="263"/>
    </location>
</feature>
<dbReference type="InterPro" id="IPR036691">
    <property type="entry name" value="Endo/exonu/phosph_ase_sf"/>
</dbReference>
<evidence type="ECO:0000259" key="2">
    <source>
        <dbReference type="Pfam" id="PF03372"/>
    </source>
</evidence>
<evidence type="ECO:0000256" key="1">
    <source>
        <dbReference type="SAM" id="MobiDB-lite"/>
    </source>
</evidence>
<dbReference type="InterPro" id="IPR005135">
    <property type="entry name" value="Endo/exonuclease/phosphatase"/>
</dbReference>
<gene>
    <name evidence="3" type="ORF">JCM19240_5815</name>
</gene>
<protein>
    <submittedName>
        <fullName evidence="3">Metal-dependent hydrolase</fullName>
    </submittedName>
</protein>
<reference evidence="3 4" key="2">
    <citation type="submission" date="2014-09" db="EMBL/GenBank/DDBJ databases">
        <authorList>
            <consortium name="NBRP consortium"/>
            <person name="Sawabe T."/>
            <person name="Meirelles P."/>
            <person name="Nakanishi M."/>
            <person name="Sayaka M."/>
            <person name="Hattori M."/>
            <person name="Ohkuma M."/>
        </authorList>
    </citation>
    <scope>NUCLEOTIDE SEQUENCE [LARGE SCALE GENOMIC DNA]</scope>
    <source>
        <strain evidence="3 4">JCM 19240</strain>
    </source>
</reference>
<dbReference type="GO" id="GO:0016787">
    <property type="term" value="F:hydrolase activity"/>
    <property type="evidence" value="ECO:0007669"/>
    <property type="project" value="UniProtKB-KW"/>
</dbReference>
<accession>A0A090T0Z1</accession>
<feature type="compositionally biased region" description="Polar residues" evidence="1">
    <location>
        <begin position="252"/>
        <end position="263"/>
    </location>
</feature>
<evidence type="ECO:0000313" key="3">
    <source>
        <dbReference type="EMBL" id="GAL32384.1"/>
    </source>
</evidence>
<dbReference type="Proteomes" id="UP000029224">
    <property type="component" value="Unassembled WGS sequence"/>
</dbReference>
<name>A0A090T0Z1_9VIBR</name>
<dbReference type="AlphaFoldDB" id="A0A090T0Z1"/>
<keyword evidence="3" id="KW-0378">Hydrolase</keyword>
<dbReference type="Pfam" id="PF03372">
    <property type="entry name" value="Exo_endo_phos"/>
    <property type="match status" value="1"/>
</dbReference>
<comment type="caution">
    <text evidence="3">The sequence shown here is derived from an EMBL/GenBank/DDBJ whole genome shotgun (WGS) entry which is preliminary data.</text>
</comment>
<keyword evidence="4" id="KW-1185">Reference proteome</keyword>
<proteinExistence type="predicted"/>
<sequence>MARTMIRTNGYKYLVTTLLVGISLFPTLSMAKGESLTLMTWNLEWLTTNPSKKFPTSYRNKDDFSVLKKQFMETSPDILAFQEVDSVEAISRVVGSDYAIYLSDRSLPINEQHQFSGINQYTGFAVRRGHTVKDVADFPLSKGGRLRFASAIELTLKDGATIKLLSIHLKAGCSGKYTSHNSCKTLKQQGRVLNSWLKQLESSDESYVLLGDFNHNLAYSGDWLWTNLTKDLNAVPRLATKSTEAECKVRSNRNPNKTHQLDR</sequence>
<dbReference type="SUPFAM" id="SSF56219">
    <property type="entry name" value="DNase I-like"/>
    <property type="match status" value="1"/>
</dbReference>
<feature type="domain" description="Endonuclease/exonuclease/phosphatase" evidence="2">
    <location>
        <begin position="39"/>
        <end position="239"/>
    </location>
</feature>
<reference evidence="3 4" key="1">
    <citation type="submission" date="2014-09" db="EMBL/GenBank/DDBJ databases">
        <title>Vibrio maritimus JCM 19240. (C210) whole genome shotgun sequence.</title>
        <authorList>
            <person name="Sawabe T."/>
            <person name="Meirelles P."/>
            <person name="Nakanishi M."/>
            <person name="Sayaka M."/>
            <person name="Hattori M."/>
            <person name="Ohkuma M."/>
        </authorList>
    </citation>
    <scope>NUCLEOTIDE SEQUENCE [LARGE SCALE GENOMIC DNA]</scope>
    <source>
        <strain evidence="3 4">JCM 19240</strain>
    </source>
</reference>
<organism evidence="3 4">
    <name type="scientific">Vibrio maritimus</name>
    <dbReference type="NCBI Taxonomy" id="990268"/>
    <lineage>
        <taxon>Bacteria</taxon>
        <taxon>Pseudomonadati</taxon>
        <taxon>Pseudomonadota</taxon>
        <taxon>Gammaproteobacteria</taxon>
        <taxon>Vibrionales</taxon>
        <taxon>Vibrionaceae</taxon>
        <taxon>Vibrio</taxon>
    </lineage>
</organism>